<reference evidence="2 3" key="1">
    <citation type="journal article" date="2022" name="Nat. Plants">
        <title>Genomes of leafy and leafless Platanthera orchids illuminate the evolution of mycoheterotrophy.</title>
        <authorList>
            <person name="Li M.H."/>
            <person name="Liu K.W."/>
            <person name="Li Z."/>
            <person name="Lu H.C."/>
            <person name="Ye Q.L."/>
            <person name="Zhang D."/>
            <person name="Wang J.Y."/>
            <person name="Li Y.F."/>
            <person name="Zhong Z.M."/>
            <person name="Liu X."/>
            <person name="Yu X."/>
            <person name="Liu D.K."/>
            <person name="Tu X.D."/>
            <person name="Liu B."/>
            <person name="Hao Y."/>
            <person name="Liao X.Y."/>
            <person name="Jiang Y.T."/>
            <person name="Sun W.H."/>
            <person name="Chen J."/>
            <person name="Chen Y.Q."/>
            <person name="Ai Y."/>
            <person name="Zhai J.W."/>
            <person name="Wu S.S."/>
            <person name="Zhou Z."/>
            <person name="Hsiao Y.Y."/>
            <person name="Wu W.L."/>
            <person name="Chen Y.Y."/>
            <person name="Lin Y.F."/>
            <person name="Hsu J.L."/>
            <person name="Li C.Y."/>
            <person name="Wang Z.W."/>
            <person name="Zhao X."/>
            <person name="Zhong W.Y."/>
            <person name="Ma X.K."/>
            <person name="Ma L."/>
            <person name="Huang J."/>
            <person name="Chen G.Z."/>
            <person name="Huang M.Z."/>
            <person name="Huang L."/>
            <person name="Peng D.H."/>
            <person name="Luo Y.B."/>
            <person name="Zou S.Q."/>
            <person name="Chen S.P."/>
            <person name="Lan S."/>
            <person name="Tsai W.C."/>
            <person name="Van de Peer Y."/>
            <person name="Liu Z.J."/>
        </authorList>
    </citation>
    <scope>NUCLEOTIDE SEQUENCE [LARGE SCALE GENOMIC DNA]</scope>
    <source>
        <strain evidence="2">Lor288</strain>
    </source>
</reference>
<dbReference type="Proteomes" id="UP001412067">
    <property type="component" value="Unassembled WGS sequence"/>
</dbReference>
<gene>
    <name evidence="2" type="ORF">KSP40_PGU019210</name>
</gene>
<evidence type="ECO:0000313" key="3">
    <source>
        <dbReference type="Proteomes" id="UP001412067"/>
    </source>
</evidence>
<dbReference type="EMBL" id="JBBWWR010000004">
    <property type="protein sequence ID" value="KAK8967592.1"/>
    <property type="molecule type" value="Genomic_DNA"/>
</dbReference>
<feature type="transmembrane region" description="Helical" evidence="1">
    <location>
        <begin position="6"/>
        <end position="27"/>
    </location>
</feature>
<keyword evidence="1" id="KW-0472">Membrane</keyword>
<keyword evidence="1" id="KW-1133">Transmembrane helix</keyword>
<protein>
    <submittedName>
        <fullName evidence="2">Uncharacterized protein</fullName>
    </submittedName>
</protein>
<keyword evidence="3" id="KW-1185">Reference proteome</keyword>
<comment type="caution">
    <text evidence="2">The sequence shown here is derived from an EMBL/GenBank/DDBJ whole genome shotgun (WGS) entry which is preliminary data.</text>
</comment>
<evidence type="ECO:0000313" key="2">
    <source>
        <dbReference type="EMBL" id="KAK8967592.1"/>
    </source>
</evidence>
<sequence>MSQLELLRLLLCHIMLLVIGSCWLQILKNETGISMTQCRIPCIGHPYGTMYVVILFK</sequence>
<name>A0ABR2MTP0_9ASPA</name>
<organism evidence="2 3">
    <name type="scientific">Platanthera guangdongensis</name>
    <dbReference type="NCBI Taxonomy" id="2320717"/>
    <lineage>
        <taxon>Eukaryota</taxon>
        <taxon>Viridiplantae</taxon>
        <taxon>Streptophyta</taxon>
        <taxon>Embryophyta</taxon>
        <taxon>Tracheophyta</taxon>
        <taxon>Spermatophyta</taxon>
        <taxon>Magnoliopsida</taxon>
        <taxon>Liliopsida</taxon>
        <taxon>Asparagales</taxon>
        <taxon>Orchidaceae</taxon>
        <taxon>Orchidoideae</taxon>
        <taxon>Orchideae</taxon>
        <taxon>Orchidinae</taxon>
        <taxon>Platanthera</taxon>
    </lineage>
</organism>
<keyword evidence="1" id="KW-0812">Transmembrane</keyword>
<accession>A0ABR2MTP0</accession>
<evidence type="ECO:0000256" key="1">
    <source>
        <dbReference type="SAM" id="Phobius"/>
    </source>
</evidence>
<proteinExistence type="predicted"/>